<gene>
    <name evidence="2" type="ORF">M2650_03490</name>
</gene>
<keyword evidence="1" id="KW-1133">Transmembrane helix</keyword>
<evidence type="ECO:0000313" key="3">
    <source>
        <dbReference type="Proteomes" id="UP001431217"/>
    </source>
</evidence>
<dbReference type="Proteomes" id="UP001431217">
    <property type="component" value="Unassembled WGS sequence"/>
</dbReference>
<sequence>MTRSTALAVLLCATIFAGTAFIAYWLVLPAFFGGARSYIPLFLFTAASFLSGIYLTVRRSGIGVKSVFVGLVAAGFTFAVSIALIVRFLGS</sequence>
<feature type="transmembrane region" description="Helical" evidence="1">
    <location>
        <begin position="7"/>
        <end position="32"/>
    </location>
</feature>
<accession>A0ABT0MFQ2</accession>
<feature type="transmembrane region" description="Helical" evidence="1">
    <location>
        <begin position="38"/>
        <end position="55"/>
    </location>
</feature>
<comment type="caution">
    <text evidence="2">The sequence shown here is derived from an EMBL/GenBank/DDBJ whole genome shotgun (WGS) entry which is preliminary data.</text>
</comment>
<evidence type="ECO:0000256" key="1">
    <source>
        <dbReference type="SAM" id="Phobius"/>
    </source>
</evidence>
<evidence type="ECO:0000313" key="2">
    <source>
        <dbReference type="EMBL" id="MCL1633707.1"/>
    </source>
</evidence>
<dbReference type="EMBL" id="JAMBEP010000001">
    <property type="protein sequence ID" value="MCL1633707.1"/>
    <property type="molecule type" value="Genomic_DNA"/>
</dbReference>
<feature type="transmembrane region" description="Helical" evidence="1">
    <location>
        <begin position="67"/>
        <end position="89"/>
    </location>
</feature>
<organism evidence="2 3">
    <name type="scientific">Luteimonas galliterrae</name>
    <dbReference type="NCBI Taxonomy" id="2940486"/>
    <lineage>
        <taxon>Bacteria</taxon>
        <taxon>Pseudomonadati</taxon>
        <taxon>Pseudomonadota</taxon>
        <taxon>Gammaproteobacteria</taxon>
        <taxon>Lysobacterales</taxon>
        <taxon>Lysobacteraceae</taxon>
        <taxon>Luteimonas</taxon>
    </lineage>
</organism>
<dbReference type="RefSeq" id="WP_249471219.1">
    <property type="nucleotide sequence ID" value="NZ_JAMBEP010000001.1"/>
</dbReference>
<keyword evidence="1" id="KW-0472">Membrane</keyword>
<protein>
    <submittedName>
        <fullName evidence="2">Uncharacterized protein</fullName>
    </submittedName>
</protein>
<name>A0ABT0MFQ2_9GAMM</name>
<keyword evidence="3" id="KW-1185">Reference proteome</keyword>
<keyword evidence="1" id="KW-0812">Transmembrane</keyword>
<proteinExistence type="predicted"/>
<reference evidence="2 3" key="1">
    <citation type="submission" date="2022-05" db="EMBL/GenBank/DDBJ databases">
        <title>Luteimonas sp. SX5, whole genome shotgun sequencing project.</title>
        <authorList>
            <person name="Zhao G."/>
            <person name="Shen L."/>
        </authorList>
    </citation>
    <scope>NUCLEOTIDE SEQUENCE [LARGE SCALE GENOMIC DNA]</scope>
    <source>
        <strain evidence="2 3">SX5</strain>
    </source>
</reference>